<dbReference type="Proteomes" id="UP000054805">
    <property type="component" value="Unassembled WGS sequence"/>
</dbReference>
<comment type="caution">
    <text evidence="1">The sequence shown here is derived from an EMBL/GenBank/DDBJ whole genome shotgun (WGS) entry which is preliminary data.</text>
</comment>
<reference evidence="1 2" key="1">
    <citation type="submission" date="2015-01" db="EMBL/GenBank/DDBJ databases">
        <title>Evolution of Trichinella species and genotypes.</title>
        <authorList>
            <person name="Korhonen P.K."/>
            <person name="Edoardo P."/>
            <person name="Giuseppe L.R."/>
            <person name="Gasser R.B."/>
        </authorList>
    </citation>
    <scope>NUCLEOTIDE SEQUENCE [LARGE SCALE GENOMIC DNA]</scope>
    <source>
        <strain evidence="1">ISS588</strain>
    </source>
</reference>
<dbReference type="AlphaFoldDB" id="A0A0V1ILN3"/>
<sequence>LIIPLGTKSKKSTFIIHLGKYLRCHCTIQLAVPMLSLDGKLSTKVRVRRCQRMGCKFRKFSKLNKWRQLKLWAKNCRRTVAVSNSNLVKFSQR</sequence>
<evidence type="ECO:0000313" key="1">
    <source>
        <dbReference type="EMBL" id="KRZ23746.1"/>
    </source>
</evidence>
<proteinExistence type="predicted"/>
<organism evidence="1 2">
    <name type="scientific">Trichinella pseudospiralis</name>
    <name type="common">Parasitic roundworm</name>
    <dbReference type="NCBI Taxonomy" id="6337"/>
    <lineage>
        <taxon>Eukaryota</taxon>
        <taxon>Metazoa</taxon>
        <taxon>Ecdysozoa</taxon>
        <taxon>Nematoda</taxon>
        <taxon>Enoplea</taxon>
        <taxon>Dorylaimia</taxon>
        <taxon>Trichinellida</taxon>
        <taxon>Trichinellidae</taxon>
        <taxon>Trichinella</taxon>
    </lineage>
</organism>
<dbReference type="EMBL" id="JYDS01000137">
    <property type="protein sequence ID" value="KRZ23746.1"/>
    <property type="molecule type" value="Genomic_DNA"/>
</dbReference>
<protein>
    <submittedName>
        <fullName evidence="1">Uncharacterized protein</fullName>
    </submittedName>
</protein>
<name>A0A0V1ILN3_TRIPS</name>
<keyword evidence="2" id="KW-1185">Reference proteome</keyword>
<accession>A0A0V1ILN3</accession>
<feature type="non-terminal residue" evidence="1">
    <location>
        <position position="1"/>
    </location>
</feature>
<gene>
    <name evidence="1" type="ORF">T4B_15269</name>
</gene>
<evidence type="ECO:0000313" key="2">
    <source>
        <dbReference type="Proteomes" id="UP000054805"/>
    </source>
</evidence>